<keyword evidence="2" id="KW-1185">Reference proteome</keyword>
<dbReference type="Proteomes" id="UP001596098">
    <property type="component" value="Unassembled WGS sequence"/>
</dbReference>
<sequence>MAMGVCRSDELRSSRPVWDAVLNGPARPAAKSSLAADDAVFPSLPCSSLAWTGIRSAATAFDTALELLGDPGEPFDTEVLDHLRDALVHASHAITVLAPARARRVDHALRMAWTAYSGADGHSASLATYAPFPVPLVVREAESLLRSRTFAATPRWTDTSSVRVAANLMMQRVADPELFEATARFLWESTPEELHLAVRDDAVTCAESVFATITHAISLWQRRSRPAPSVAEAIEASTAPQRSLFTRTQTPVDAFNTQAQGRRRLALR</sequence>
<name>A0ABW1QVI2_9ACTN</name>
<accession>A0ABW1QVI2</accession>
<protein>
    <submittedName>
        <fullName evidence="1">Uncharacterized protein</fullName>
    </submittedName>
</protein>
<gene>
    <name evidence="1" type="ORF">ACFPWU_01355</name>
</gene>
<organism evidence="1 2">
    <name type="scientific">Nocardioides yefusunii</name>
    <dbReference type="NCBI Taxonomy" id="2500546"/>
    <lineage>
        <taxon>Bacteria</taxon>
        <taxon>Bacillati</taxon>
        <taxon>Actinomycetota</taxon>
        <taxon>Actinomycetes</taxon>
        <taxon>Propionibacteriales</taxon>
        <taxon>Nocardioidaceae</taxon>
        <taxon>Nocardioides</taxon>
    </lineage>
</organism>
<dbReference type="RefSeq" id="WP_128220481.1">
    <property type="nucleotide sequence ID" value="NZ_CP034929.1"/>
</dbReference>
<proteinExistence type="predicted"/>
<dbReference type="EMBL" id="JBHSQI010000001">
    <property type="protein sequence ID" value="MFC6152310.1"/>
    <property type="molecule type" value="Genomic_DNA"/>
</dbReference>
<comment type="caution">
    <text evidence="1">The sequence shown here is derived from an EMBL/GenBank/DDBJ whole genome shotgun (WGS) entry which is preliminary data.</text>
</comment>
<evidence type="ECO:0000313" key="2">
    <source>
        <dbReference type="Proteomes" id="UP001596098"/>
    </source>
</evidence>
<reference evidence="2" key="1">
    <citation type="journal article" date="2019" name="Int. J. Syst. Evol. Microbiol.">
        <title>The Global Catalogue of Microorganisms (GCM) 10K type strain sequencing project: providing services to taxonomists for standard genome sequencing and annotation.</title>
        <authorList>
            <consortium name="The Broad Institute Genomics Platform"/>
            <consortium name="The Broad Institute Genome Sequencing Center for Infectious Disease"/>
            <person name="Wu L."/>
            <person name="Ma J."/>
        </authorList>
    </citation>
    <scope>NUCLEOTIDE SEQUENCE [LARGE SCALE GENOMIC DNA]</scope>
    <source>
        <strain evidence="2">DFY28</strain>
    </source>
</reference>
<evidence type="ECO:0000313" key="1">
    <source>
        <dbReference type="EMBL" id="MFC6152310.1"/>
    </source>
</evidence>